<evidence type="ECO:0000313" key="2">
    <source>
        <dbReference type="EMBL" id="MBU9720114.1"/>
    </source>
</evidence>
<evidence type="ECO:0000313" key="3">
    <source>
        <dbReference type="Proteomes" id="UP000790580"/>
    </source>
</evidence>
<sequence>MQTVKEFLTRFKNSEALVPRQSFVHDTKSYLKIEAARLERKNKVKKLSYIFFSTAAVASFALWLTLLGGVQTIGNTSSSLMNQFVVPFVDSSGNDDEEPLIFVYHTHSTESYLPLLSGDKAPEAAFDDEINVTLVGDKLAATLEESGVPALHDNTNITAELQERELGYEDSYNVSREIVDTALKEHGEIKMIFDVHRDTQSRRNTTATVEGVEMAQILFIVSSSSQLYEENLAFATQLHDALEASHPGLSRGVFDPGGGPERSNPYNLDLHPQSTLIEIGGVHNTLEEVNRSVEVLADVITEFIQ</sequence>
<reference evidence="2 3" key="1">
    <citation type="submission" date="2021-06" db="EMBL/GenBank/DDBJ databases">
        <title>Bacillus sp. RD4P76, an endophyte from a halophyte.</title>
        <authorList>
            <person name="Sun J.-Q."/>
        </authorList>
    </citation>
    <scope>NUCLEOTIDE SEQUENCE [LARGE SCALE GENOMIC DNA]</scope>
    <source>
        <strain evidence="2 3">JCM 17098</strain>
    </source>
</reference>
<dbReference type="Pfam" id="PF07454">
    <property type="entry name" value="SpoIIP"/>
    <property type="match status" value="1"/>
</dbReference>
<evidence type="ECO:0000256" key="1">
    <source>
        <dbReference type="SAM" id="Phobius"/>
    </source>
</evidence>
<proteinExistence type="predicted"/>
<comment type="caution">
    <text evidence="2">The sequence shown here is derived from an EMBL/GenBank/DDBJ whole genome shotgun (WGS) entry which is preliminary data.</text>
</comment>
<keyword evidence="1" id="KW-0472">Membrane</keyword>
<keyword evidence="3" id="KW-1185">Reference proteome</keyword>
<gene>
    <name evidence="2" type="ORF">KS407_01490</name>
</gene>
<dbReference type="NCBIfam" id="TIGR02867">
    <property type="entry name" value="spore_II_P"/>
    <property type="match status" value="1"/>
</dbReference>
<keyword evidence="1" id="KW-0812">Transmembrane</keyword>
<keyword evidence="1" id="KW-1133">Transmembrane helix</keyword>
<dbReference type="Proteomes" id="UP000790580">
    <property type="component" value="Unassembled WGS sequence"/>
</dbReference>
<dbReference type="EMBL" id="JAHQCR010000012">
    <property type="protein sequence ID" value="MBU9720114.1"/>
    <property type="molecule type" value="Genomic_DNA"/>
</dbReference>
<feature type="transmembrane region" description="Helical" evidence="1">
    <location>
        <begin position="47"/>
        <end position="70"/>
    </location>
</feature>
<protein>
    <submittedName>
        <fullName evidence="2">Stage II sporulation protein P</fullName>
    </submittedName>
</protein>
<dbReference type="RefSeq" id="WP_088073567.1">
    <property type="nucleotide sequence ID" value="NZ_JAHQCR010000012.1"/>
</dbReference>
<name>A0ABS6JNH3_9BACI</name>
<dbReference type="InterPro" id="IPR010897">
    <property type="entry name" value="Spore_II_P"/>
</dbReference>
<accession>A0ABS6JNH3</accession>
<organism evidence="2 3">
    <name type="scientific">Evansella alkalicola</name>
    <dbReference type="NCBI Taxonomy" id="745819"/>
    <lineage>
        <taxon>Bacteria</taxon>
        <taxon>Bacillati</taxon>
        <taxon>Bacillota</taxon>
        <taxon>Bacilli</taxon>
        <taxon>Bacillales</taxon>
        <taxon>Bacillaceae</taxon>
        <taxon>Evansella</taxon>
    </lineage>
</organism>